<proteinExistence type="predicted"/>
<feature type="transmembrane region" description="Helical" evidence="7">
    <location>
        <begin position="289"/>
        <end position="311"/>
    </location>
</feature>
<dbReference type="GO" id="GO:0005886">
    <property type="term" value="C:plasma membrane"/>
    <property type="evidence" value="ECO:0007669"/>
    <property type="project" value="UniProtKB-SubCell"/>
</dbReference>
<name>A0A4Z0BHF5_9BURK</name>
<keyword evidence="3" id="KW-1003">Cell membrane</keyword>
<dbReference type="CDD" id="cd13138">
    <property type="entry name" value="MATE_yoeA_like"/>
    <property type="match status" value="1"/>
</dbReference>
<feature type="transmembrane region" description="Helical" evidence="7">
    <location>
        <begin position="166"/>
        <end position="184"/>
    </location>
</feature>
<keyword evidence="6 7" id="KW-0472">Membrane</keyword>
<comment type="subcellular location">
    <subcellularLocation>
        <location evidence="1">Cell inner membrane</location>
        <topology evidence="1">Multi-pass membrane protein</topology>
    </subcellularLocation>
</comment>
<comment type="caution">
    <text evidence="8">The sequence shown here is derived from an EMBL/GenBank/DDBJ whole genome shotgun (WGS) entry which is preliminary data.</text>
</comment>
<feature type="transmembrane region" description="Helical" evidence="7">
    <location>
        <begin position="362"/>
        <end position="384"/>
    </location>
</feature>
<evidence type="ECO:0000313" key="8">
    <source>
        <dbReference type="EMBL" id="TFY98171.1"/>
    </source>
</evidence>
<feature type="transmembrane region" description="Helical" evidence="7">
    <location>
        <begin position="190"/>
        <end position="217"/>
    </location>
</feature>
<dbReference type="PANTHER" id="PTHR43549">
    <property type="entry name" value="MULTIDRUG RESISTANCE PROTEIN YPNP-RELATED"/>
    <property type="match status" value="1"/>
</dbReference>
<keyword evidence="2" id="KW-0813">Transport</keyword>
<feature type="transmembrane region" description="Helical" evidence="7">
    <location>
        <begin position="93"/>
        <end position="115"/>
    </location>
</feature>
<feature type="transmembrane region" description="Helical" evidence="7">
    <location>
        <begin position="244"/>
        <end position="269"/>
    </location>
</feature>
<evidence type="ECO:0000313" key="9">
    <source>
        <dbReference type="Proteomes" id="UP000297839"/>
    </source>
</evidence>
<protein>
    <submittedName>
        <fullName evidence="8">MATE family efflux transporter</fullName>
    </submittedName>
</protein>
<gene>
    <name evidence="8" type="ORF">EZ216_16335</name>
</gene>
<feature type="transmembrane region" description="Helical" evidence="7">
    <location>
        <begin position="323"/>
        <end position="342"/>
    </location>
</feature>
<dbReference type="Proteomes" id="UP000297839">
    <property type="component" value="Unassembled WGS sequence"/>
</dbReference>
<dbReference type="NCBIfam" id="TIGR00797">
    <property type="entry name" value="matE"/>
    <property type="match status" value="1"/>
</dbReference>
<evidence type="ECO:0000256" key="1">
    <source>
        <dbReference type="ARBA" id="ARBA00004429"/>
    </source>
</evidence>
<feature type="transmembrane region" description="Helical" evidence="7">
    <location>
        <begin position="57"/>
        <end position="81"/>
    </location>
</feature>
<dbReference type="InterPro" id="IPR052031">
    <property type="entry name" value="Membrane_Transporter-Flippase"/>
</dbReference>
<dbReference type="InterPro" id="IPR002528">
    <property type="entry name" value="MATE_fam"/>
</dbReference>
<keyword evidence="9" id="KW-1185">Reference proteome</keyword>
<dbReference type="GO" id="GO:0015297">
    <property type="term" value="F:antiporter activity"/>
    <property type="evidence" value="ECO:0007669"/>
    <property type="project" value="InterPro"/>
</dbReference>
<reference evidence="8 9" key="1">
    <citation type="submission" date="2019-03" db="EMBL/GenBank/DDBJ databases">
        <title>Ramlibacter sp. 18x22-1, whole genome shotgun sequence.</title>
        <authorList>
            <person name="Zhang X."/>
            <person name="Feng G."/>
            <person name="Zhu H."/>
        </authorList>
    </citation>
    <scope>NUCLEOTIDE SEQUENCE [LARGE SCALE GENOMIC DNA]</scope>
    <source>
        <strain evidence="8 9">18x22-1</strain>
    </source>
</reference>
<dbReference type="PIRSF" id="PIRSF006603">
    <property type="entry name" value="DinF"/>
    <property type="match status" value="1"/>
</dbReference>
<feature type="transmembrane region" description="Helical" evidence="7">
    <location>
        <begin position="135"/>
        <end position="154"/>
    </location>
</feature>
<dbReference type="Pfam" id="PF01554">
    <property type="entry name" value="MatE"/>
    <property type="match status" value="2"/>
</dbReference>
<evidence type="ECO:0000256" key="3">
    <source>
        <dbReference type="ARBA" id="ARBA00022475"/>
    </source>
</evidence>
<dbReference type="EMBL" id="SMLK01000006">
    <property type="protein sequence ID" value="TFY98171.1"/>
    <property type="molecule type" value="Genomic_DNA"/>
</dbReference>
<evidence type="ECO:0000256" key="7">
    <source>
        <dbReference type="SAM" id="Phobius"/>
    </source>
</evidence>
<feature type="transmembrane region" description="Helical" evidence="7">
    <location>
        <begin position="391"/>
        <end position="409"/>
    </location>
</feature>
<organism evidence="8 9">
    <name type="scientific">Ramlibacter humi</name>
    <dbReference type="NCBI Taxonomy" id="2530451"/>
    <lineage>
        <taxon>Bacteria</taxon>
        <taxon>Pseudomonadati</taxon>
        <taxon>Pseudomonadota</taxon>
        <taxon>Betaproteobacteria</taxon>
        <taxon>Burkholderiales</taxon>
        <taxon>Comamonadaceae</taxon>
        <taxon>Ramlibacter</taxon>
    </lineage>
</organism>
<evidence type="ECO:0000256" key="5">
    <source>
        <dbReference type="ARBA" id="ARBA00022989"/>
    </source>
</evidence>
<dbReference type="GO" id="GO:0042910">
    <property type="term" value="F:xenobiotic transmembrane transporter activity"/>
    <property type="evidence" value="ECO:0007669"/>
    <property type="project" value="InterPro"/>
</dbReference>
<dbReference type="AlphaFoldDB" id="A0A4Z0BHF5"/>
<keyword evidence="5 7" id="KW-1133">Transmembrane helix</keyword>
<evidence type="ECO:0000256" key="6">
    <source>
        <dbReference type="ARBA" id="ARBA00023136"/>
    </source>
</evidence>
<evidence type="ECO:0000256" key="4">
    <source>
        <dbReference type="ARBA" id="ARBA00022692"/>
    </source>
</evidence>
<keyword evidence="4 7" id="KW-0812">Transmembrane</keyword>
<feature type="transmembrane region" description="Helical" evidence="7">
    <location>
        <begin position="421"/>
        <end position="441"/>
    </location>
</feature>
<dbReference type="PANTHER" id="PTHR43549:SF3">
    <property type="entry name" value="MULTIDRUG RESISTANCE PROTEIN YPNP-RELATED"/>
    <property type="match status" value="1"/>
</dbReference>
<dbReference type="OrthoDB" id="9806302at2"/>
<dbReference type="InterPro" id="IPR048279">
    <property type="entry name" value="MdtK-like"/>
</dbReference>
<evidence type="ECO:0000256" key="2">
    <source>
        <dbReference type="ARBA" id="ARBA00022448"/>
    </source>
</evidence>
<dbReference type="RefSeq" id="WP_135250859.1">
    <property type="nucleotide sequence ID" value="NZ_SMLK01000006.1"/>
</dbReference>
<sequence>MAKRDLTQGPIASTLAAFALPVLGASVLQSLNGSVNAIWIGNLLGEAALTATSNANLVLFLLLGSVFGISMAATILVGQALGAREPDRAKCVVGTGATFFVALSLVLAAVGWVFTPAILHLLGTPQAAFQHAVDYLRVIFLAVPFMNTLAFAMAVLRGSGDSRTPFWFMALSVGLDIALNPLLIRGAGPLPAMGIAGSAASTLVAQAISLLALLSLLHRRHHPLLPRRDELNHYRPRPHLLRAIVVKGIPMGLQMIVISSAALVVMGFVNAFGVETAAAYGVAAQLWTYIQMPALAIGAAVSSMAAQNVGAGRWDRVGRIAQVGVLFNLILTSAVVGLLYLADRHVLGFFLPVDSPAIPIAVHINDVGSWSFVLFGVTLVLFGVVRATGAVMPPLVILAIALFGVRVPFAWGLRGELGADAIWWSFPLAAGVSAVLGALYYRFGGWRKASFAVEEVPATGTAADTGVSTPAMDQEPMYEGAAAATR</sequence>
<accession>A0A4Z0BHF5</accession>